<dbReference type="GeneID" id="54553967"/>
<dbReference type="AlphaFoldDB" id="A0A6A6JMJ9"/>
<evidence type="ECO:0000313" key="3">
    <source>
        <dbReference type="Proteomes" id="UP000800097"/>
    </source>
</evidence>
<dbReference type="RefSeq" id="XP_033655419.1">
    <property type="nucleotide sequence ID" value="XM_033800792.1"/>
</dbReference>
<accession>A0A6A6JMJ9</accession>
<gene>
    <name evidence="2" type="ORF">EI97DRAFT_457119</name>
</gene>
<dbReference type="Proteomes" id="UP000800097">
    <property type="component" value="Unassembled WGS sequence"/>
</dbReference>
<keyword evidence="3" id="KW-1185">Reference proteome</keyword>
<evidence type="ECO:0000313" key="2">
    <source>
        <dbReference type="EMBL" id="KAF2277880.1"/>
    </source>
</evidence>
<feature type="compositionally biased region" description="Low complexity" evidence="1">
    <location>
        <begin position="169"/>
        <end position="179"/>
    </location>
</feature>
<sequence length="753" mass="82242">MAAAAQPQGPIALVSAPDGDLACRDAANHPSMQAMQLDLPTDLLDELLDTARNGKITVVFGRTPHLRFGDKTHPLQTSPERYRHELYQPTSSASDRDLEFAGLISHSLAVQKAEETTAGVDVALEQLKSSMAAISEFKEANKTIVGDATPIHTPGHRRFPSKGFKPAHLAPSSTASPLLSAPPSPMVKPPTSQPTDSHDLLLRALRVPLIHLLAIQPATDTYLAETCRTTVANVRELLNKLARQSSERWQLTDKAYRELNPWKFAYKNPEDRERAINNAIKSFDRLRLAKDDKLWQILLPVEERGQGKCLSQLNIKAPDPKPATPLQKMPKLNDKKPAASKKRTEEKESAREVKRSKEPRHPAEVKVKNAVREKPPSRTIREAGRPNADSSSSPSPSNSSAALRPKPTPNLSSNSPAINHPTAPAHPQTPSTDTMAPIIRQRKVLVPVKKDDAGKPTATPPVTSTKPKERTPQVSKLKEQAGQSTKPKEPPAQTSKAKEQPTQKPTKLHKPNKGPEQSARKSFVARPTRPAVPVNTKPKNPSPLSASPPINASDFERNHPVHKALSGTPSPAKTSSSSSSSDRPLKRKADDAEGEARNNLSVKHARVERPTPADTPTSMNSRGAASSTGSANSLKRKSDDSSAANTPTNKIRKVTNIDTSRVSQHPVHNNNNQLSPADSSSTATSPAEPLSFRRTVELSQKFQQYYKKYEELYWSLAESSTPPTEAQRSELMKMHQSLEAMKREIKAGCGATR</sequence>
<dbReference type="GO" id="GO:0016567">
    <property type="term" value="P:protein ubiquitination"/>
    <property type="evidence" value="ECO:0007669"/>
    <property type="project" value="UniProtKB-UniPathway"/>
</dbReference>
<feature type="compositionally biased region" description="Basic and acidic residues" evidence="1">
    <location>
        <begin position="466"/>
        <end position="479"/>
    </location>
</feature>
<dbReference type="OrthoDB" id="2587563at2759"/>
<feature type="compositionally biased region" description="Basic and acidic residues" evidence="1">
    <location>
        <begin position="583"/>
        <end position="596"/>
    </location>
</feature>
<dbReference type="EMBL" id="ML986489">
    <property type="protein sequence ID" value="KAF2277880.1"/>
    <property type="molecule type" value="Genomic_DNA"/>
</dbReference>
<proteinExistence type="predicted"/>
<feature type="compositionally biased region" description="Polar residues" evidence="1">
    <location>
        <begin position="537"/>
        <end position="550"/>
    </location>
</feature>
<feature type="compositionally biased region" description="Pro residues" evidence="1">
    <location>
        <begin position="180"/>
        <end position="192"/>
    </location>
</feature>
<feature type="region of interest" description="Disordered" evidence="1">
    <location>
        <begin position="165"/>
        <end position="195"/>
    </location>
</feature>
<feature type="compositionally biased region" description="Low complexity" evidence="1">
    <location>
        <begin position="674"/>
        <end position="690"/>
    </location>
</feature>
<feature type="region of interest" description="Disordered" evidence="1">
    <location>
        <begin position="310"/>
        <end position="691"/>
    </location>
</feature>
<feature type="compositionally biased region" description="Polar residues" evidence="1">
    <location>
        <begin position="614"/>
        <end position="633"/>
    </location>
</feature>
<name>A0A6A6JMJ9_WESOR</name>
<evidence type="ECO:0000256" key="1">
    <source>
        <dbReference type="SAM" id="MobiDB-lite"/>
    </source>
</evidence>
<feature type="compositionally biased region" description="Low complexity" evidence="1">
    <location>
        <begin position="386"/>
        <end position="402"/>
    </location>
</feature>
<protein>
    <submittedName>
        <fullName evidence="2">Uncharacterized protein</fullName>
    </submittedName>
</protein>
<feature type="compositionally biased region" description="Polar residues" evidence="1">
    <location>
        <begin position="656"/>
        <end position="673"/>
    </location>
</feature>
<dbReference type="UniPathway" id="UPA00143"/>
<feature type="compositionally biased region" description="Basic and acidic residues" evidence="1">
    <location>
        <begin position="331"/>
        <end position="384"/>
    </location>
</feature>
<organism evidence="2 3">
    <name type="scientific">Westerdykella ornata</name>
    <dbReference type="NCBI Taxonomy" id="318751"/>
    <lineage>
        <taxon>Eukaryota</taxon>
        <taxon>Fungi</taxon>
        <taxon>Dikarya</taxon>
        <taxon>Ascomycota</taxon>
        <taxon>Pezizomycotina</taxon>
        <taxon>Dothideomycetes</taxon>
        <taxon>Pleosporomycetidae</taxon>
        <taxon>Pleosporales</taxon>
        <taxon>Sporormiaceae</taxon>
        <taxon>Westerdykella</taxon>
    </lineage>
</organism>
<reference evidence="2" key="1">
    <citation type="journal article" date="2020" name="Stud. Mycol.">
        <title>101 Dothideomycetes genomes: a test case for predicting lifestyles and emergence of pathogens.</title>
        <authorList>
            <person name="Haridas S."/>
            <person name="Albert R."/>
            <person name="Binder M."/>
            <person name="Bloem J."/>
            <person name="Labutti K."/>
            <person name="Salamov A."/>
            <person name="Andreopoulos B."/>
            <person name="Baker S."/>
            <person name="Barry K."/>
            <person name="Bills G."/>
            <person name="Bluhm B."/>
            <person name="Cannon C."/>
            <person name="Castanera R."/>
            <person name="Culley D."/>
            <person name="Daum C."/>
            <person name="Ezra D."/>
            <person name="Gonzalez J."/>
            <person name="Henrissat B."/>
            <person name="Kuo A."/>
            <person name="Liang C."/>
            <person name="Lipzen A."/>
            <person name="Lutzoni F."/>
            <person name="Magnuson J."/>
            <person name="Mondo S."/>
            <person name="Nolan M."/>
            <person name="Ohm R."/>
            <person name="Pangilinan J."/>
            <person name="Park H.-J."/>
            <person name="Ramirez L."/>
            <person name="Alfaro M."/>
            <person name="Sun H."/>
            <person name="Tritt A."/>
            <person name="Yoshinaga Y."/>
            <person name="Zwiers L.-H."/>
            <person name="Turgeon B."/>
            <person name="Goodwin S."/>
            <person name="Spatafora J."/>
            <person name="Crous P."/>
            <person name="Grigoriev I."/>
        </authorList>
    </citation>
    <scope>NUCLEOTIDE SEQUENCE</scope>
    <source>
        <strain evidence="2">CBS 379.55</strain>
    </source>
</reference>